<gene>
    <name evidence="1" type="ORF">GPUH_LOCUS1211</name>
</gene>
<organism evidence="3">
    <name type="scientific">Gongylonema pulchrum</name>
    <dbReference type="NCBI Taxonomy" id="637853"/>
    <lineage>
        <taxon>Eukaryota</taxon>
        <taxon>Metazoa</taxon>
        <taxon>Ecdysozoa</taxon>
        <taxon>Nematoda</taxon>
        <taxon>Chromadorea</taxon>
        <taxon>Rhabditida</taxon>
        <taxon>Spirurina</taxon>
        <taxon>Spiruromorpha</taxon>
        <taxon>Spiruroidea</taxon>
        <taxon>Gongylonematidae</taxon>
        <taxon>Gongylonema</taxon>
    </lineage>
</organism>
<accession>A0A183CXM0</accession>
<reference evidence="1 2" key="2">
    <citation type="submission" date="2018-11" db="EMBL/GenBank/DDBJ databases">
        <authorList>
            <consortium name="Pathogen Informatics"/>
        </authorList>
    </citation>
    <scope>NUCLEOTIDE SEQUENCE [LARGE SCALE GENOMIC DNA]</scope>
</reference>
<keyword evidence="2" id="KW-1185">Reference proteome</keyword>
<dbReference type="Proteomes" id="UP000271098">
    <property type="component" value="Unassembled WGS sequence"/>
</dbReference>
<evidence type="ECO:0000313" key="2">
    <source>
        <dbReference type="Proteomes" id="UP000271098"/>
    </source>
</evidence>
<name>A0A183CXM0_9BILA</name>
<dbReference type="WBParaSite" id="GPUH_0000121101-mRNA-1">
    <property type="protein sequence ID" value="GPUH_0000121101-mRNA-1"/>
    <property type="gene ID" value="GPUH_0000121101"/>
</dbReference>
<evidence type="ECO:0000313" key="1">
    <source>
        <dbReference type="EMBL" id="VDK29605.1"/>
    </source>
</evidence>
<proteinExistence type="predicted"/>
<dbReference type="EMBL" id="UYRT01001391">
    <property type="protein sequence ID" value="VDK29605.1"/>
    <property type="molecule type" value="Genomic_DNA"/>
</dbReference>
<reference evidence="3" key="1">
    <citation type="submission" date="2016-06" db="UniProtKB">
        <authorList>
            <consortium name="WormBaseParasite"/>
        </authorList>
    </citation>
    <scope>IDENTIFICATION</scope>
</reference>
<protein>
    <submittedName>
        <fullName evidence="3">Rhodanese domain-containing protein</fullName>
    </submittedName>
</protein>
<evidence type="ECO:0000313" key="3">
    <source>
        <dbReference type="WBParaSite" id="GPUH_0000121101-mRNA-1"/>
    </source>
</evidence>
<sequence>MKSSSSLGSSRVVISRIGVRCERIGRQLDDEELSKLYCPKRHVGGTDVVPPFATTAEVVVSVAAAATIEGVEVPPPPLVVVDARGMEFWSEHRSGGLVAGNPLFECGVGKVRTPELFVFLLDK</sequence>
<dbReference type="AlphaFoldDB" id="A0A183CXM0"/>